<comment type="caution">
    <text evidence="1">The sequence shown here is derived from an EMBL/GenBank/DDBJ whole genome shotgun (WGS) entry which is preliminary data.</text>
</comment>
<sequence>MSTARAASTDCDHPTVLRRAYLVCQLRGHFPVMGDHARGASASSCWL</sequence>
<accession>A0ABV9MHX1</accession>
<evidence type="ECO:0000313" key="2">
    <source>
        <dbReference type="Proteomes" id="UP001595884"/>
    </source>
</evidence>
<gene>
    <name evidence="1" type="ORF">ACFO7V_04825</name>
</gene>
<dbReference type="Proteomes" id="UP001595884">
    <property type="component" value="Unassembled WGS sequence"/>
</dbReference>
<protein>
    <submittedName>
        <fullName evidence="1">Uncharacterized protein</fullName>
    </submittedName>
</protein>
<proteinExistence type="predicted"/>
<dbReference type="RefSeq" id="WP_170947891.1">
    <property type="nucleotide sequence ID" value="NZ_BAAAVQ010000075.1"/>
</dbReference>
<reference evidence="2" key="1">
    <citation type="journal article" date="2019" name="Int. J. Syst. Evol. Microbiol.">
        <title>The Global Catalogue of Microorganisms (GCM) 10K type strain sequencing project: providing services to taxonomists for standard genome sequencing and annotation.</title>
        <authorList>
            <consortium name="The Broad Institute Genomics Platform"/>
            <consortium name="The Broad Institute Genome Sequencing Center for Infectious Disease"/>
            <person name="Wu L."/>
            <person name="Ma J."/>
        </authorList>
    </citation>
    <scope>NUCLEOTIDE SEQUENCE [LARGE SCALE GENOMIC DNA]</scope>
    <source>
        <strain evidence="2">CGMCC 1.12849</strain>
    </source>
</reference>
<keyword evidence="2" id="KW-1185">Reference proteome</keyword>
<dbReference type="EMBL" id="JBHSHE010000017">
    <property type="protein sequence ID" value="MFC4715461.1"/>
    <property type="molecule type" value="Genomic_DNA"/>
</dbReference>
<dbReference type="GeneID" id="303305124"/>
<evidence type="ECO:0000313" key="1">
    <source>
        <dbReference type="EMBL" id="MFC4715461.1"/>
    </source>
</evidence>
<name>A0ABV9MHX1_9MICC</name>
<organism evidence="1 2">
    <name type="scientific">Glutamicibacter bergerei</name>
    <dbReference type="NCBI Taxonomy" id="256702"/>
    <lineage>
        <taxon>Bacteria</taxon>
        <taxon>Bacillati</taxon>
        <taxon>Actinomycetota</taxon>
        <taxon>Actinomycetes</taxon>
        <taxon>Micrococcales</taxon>
        <taxon>Micrococcaceae</taxon>
        <taxon>Glutamicibacter</taxon>
    </lineage>
</organism>